<proteinExistence type="inferred from homology"/>
<dbReference type="InterPro" id="IPR023346">
    <property type="entry name" value="Lysozyme-like_dom_sf"/>
</dbReference>
<dbReference type="AlphaFoldDB" id="A0A4Y9ENW4"/>
<feature type="chain" id="PRO_5021216491" evidence="4">
    <location>
        <begin position="27"/>
        <end position="678"/>
    </location>
</feature>
<comment type="similarity">
    <text evidence="1">Belongs to the transglycosylase Slt family.</text>
</comment>
<feature type="domain" description="Transglycosylase SLT" evidence="5">
    <location>
        <begin position="516"/>
        <end position="617"/>
    </location>
</feature>
<name>A0A4Y9ENW4_9SPHN</name>
<protein>
    <submittedName>
        <fullName evidence="6">Lytic transglycosylase domain-containing protein</fullName>
    </submittedName>
</protein>
<dbReference type="EMBL" id="SIHO01000002">
    <property type="protein sequence ID" value="TFU03737.1"/>
    <property type="molecule type" value="Genomic_DNA"/>
</dbReference>
<dbReference type="Gene3D" id="1.25.20.10">
    <property type="entry name" value="Bacterial muramidases"/>
    <property type="match status" value="1"/>
</dbReference>
<dbReference type="PANTHER" id="PTHR37423:SF2">
    <property type="entry name" value="MEMBRANE-BOUND LYTIC MUREIN TRANSGLYCOSYLASE C"/>
    <property type="match status" value="1"/>
</dbReference>
<dbReference type="Gene3D" id="1.10.530.10">
    <property type="match status" value="1"/>
</dbReference>
<accession>A0A4Y9ENW4</accession>
<evidence type="ECO:0000256" key="4">
    <source>
        <dbReference type="SAM" id="SignalP"/>
    </source>
</evidence>
<feature type="signal peptide" evidence="4">
    <location>
        <begin position="1"/>
        <end position="26"/>
    </location>
</feature>
<evidence type="ECO:0000256" key="3">
    <source>
        <dbReference type="ARBA" id="ARBA00022729"/>
    </source>
</evidence>
<dbReference type="InterPro" id="IPR008939">
    <property type="entry name" value="Lytic_TGlycosylase_superhlx_U"/>
</dbReference>
<dbReference type="PANTHER" id="PTHR37423">
    <property type="entry name" value="SOLUBLE LYTIC MUREIN TRANSGLYCOSYLASE-RELATED"/>
    <property type="match status" value="1"/>
</dbReference>
<gene>
    <name evidence="6" type="ORF">EUV02_11385</name>
</gene>
<comment type="similarity">
    <text evidence="2">Belongs to the virb1 family.</text>
</comment>
<keyword evidence="3 4" id="KW-0732">Signal</keyword>
<evidence type="ECO:0000313" key="7">
    <source>
        <dbReference type="Proteomes" id="UP000297737"/>
    </source>
</evidence>
<dbReference type="SUPFAM" id="SSF53955">
    <property type="entry name" value="Lysozyme-like"/>
    <property type="match status" value="1"/>
</dbReference>
<reference evidence="6 7" key="1">
    <citation type="submission" date="2019-02" db="EMBL/GenBank/DDBJ databases">
        <title>Polymorphobacter sp. isolated from the lake at the Tibet of China.</title>
        <authorList>
            <person name="Li A."/>
        </authorList>
    </citation>
    <scope>NUCLEOTIDE SEQUENCE [LARGE SCALE GENOMIC DNA]</scope>
    <source>
        <strain evidence="6 7">DJ1R-1</strain>
    </source>
</reference>
<dbReference type="Proteomes" id="UP000297737">
    <property type="component" value="Unassembled WGS sequence"/>
</dbReference>
<dbReference type="GO" id="GO:0042597">
    <property type="term" value="C:periplasmic space"/>
    <property type="evidence" value="ECO:0007669"/>
    <property type="project" value="InterPro"/>
</dbReference>
<dbReference type="GO" id="GO:0004553">
    <property type="term" value="F:hydrolase activity, hydrolyzing O-glycosyl compounds"/>
    <property type="evidence" value="ECO:0007669"/>
    <property type="project" value="InterPro"/>
</dbReference>
<dbReference type="SUPFAM" id="SSF48435">
    <property type="entry name" value="Bacterial muramidases"/>
    <property type="match status" value="1"/>
</dbReference>
<dbReference type="CDD" id="cd13401">
    <property type="entry name" value="Slt70-like"/>
    <property type="match status" value="1"/>
</dbReference>
<evidence type="ECO:0000259" key="5">
    <source>
        <dbReference type="Pfam" id="PF01464"/>
    </source>
</evidence>
<dbReference type="Pfam" id="PF01464">
    <property type="entry name" value="SLT"/>
    <property type="match status" value="1"/>
</dbReference>
<sequence>MKPNFRLSSTLIAGALLLAVTGGAFAATDALMRSYYTAKLADNARDRFSTEPLDPMMSRPSDPTLDAVVQWDRLRRDAYDAPLSEYTTFLKGHPGWPANSTIRRHAERSINGATPAADRLAFFSANPPISAVGKLRLAEAYAATGRTADATAMAKDAWDSSGLDSGQEAELLARFGNVITPDDNRLRFDRLLWANQTSAATRLLPRMPAASQPLANTRLAFRSGNPGAEAMLAALPADQQNDPGLILDRVNAMKRSGNVQGARALMASANITRGSVVDAEVWLKARLELGRAALRDGDTETAYRLFANHRAFALGRGLNEHSLADRQAYIDNEFLAGWTALRRLNRAPAALDHFQNVRYAALTPVSMARGDYWSGRAAEAAGQRAKADKFYAEAATHPDYFYGQLATERLGQSLALKKTPPPSVSSAARNDFAQNSLVKAVVALGEIDQRNLQTLFIRALVEDAETAEQARLVADLAGPLGRPEIGVLMGKASRASGELSMIPLAFPRLSLPANLNSSWTMIHAITRQESQFDRTATSGAGARGLMQLMPATAQETAIKLGLPFNVSRLIEDPTYNVTLGAAYYERVRNSFDGSHLLAVASYNAGPGNARKFIAANGDPRLPGTDVVDWVEMITLSETRTYVQRVLENAVVYDLLNPENSTMPTTNRLSAYLGKRDPG</sequence>
<organism evidence="6 7">
    <name type="scientific">Glacieibacterium arshaanense</name>
    <dbReference type="NCBI Taxonomy" id="2511025"/>
    <lineage>
        <taxon>Bacteria</taxon>
        <taxon>Pseudomonadati</taxon>
        <taxon>Pseudomonadota</taxon>
        <taxon>Alphaproteobacteria</taxon>
        <taxon>Sphingomonadales</taxon>
        <taxon>Sphingosinicellaceae</taxon>
        <taxon>Glacieibacterium</taxon>
    </lineage>
</organism>
<dbReference type="OrthoDB" id="9815002at2"/>
<keyword evidence="7" id="KW-1185">Reference proteome</keyword>
<dbReference type="InterPro" id="IPR008258">
    <property type="entry name" value="Transglycosylase_SLT_dom_1"/>
</dbReference>
<evidence type="ECO:0000256" key="1">
    <source>
        <dbReference type="ARBA" id="ARBA00007734"/>
    </source>
</evidence>
<comment type="caution">
    <text evidence="6">The sequence shown here is derived from an EMBL/GenBank/DDBJ whole genome shotgun (WGS) entry which is preliminary data.</text>
</comment>
<evidence type="ECO:0000256" key="2">
    <source>
        <dbReference type="ARBA" id="ARBA00009387"/>
    </source>
</evidence>
<evidence type="ECO:0000313" key="6">
    <source>
        <dbReference type="EMBL" id="TFU03737.1"/>
    </source>
</evidence>